<dbReference type="SMART" id="SM00408">
    <property type="entry name" value="IGc2"/>
    <property type="match status" value="1"/>
</dbReference>
<evidence type="ECO:0000259" key="7">
    <source>
        <dbReference type="PROSITE" id="PS50835"/>
    </source>
</evidence>
<dbReference type="GO" id="GO:0004222">
    <property type="term" value="F:metalloendopeptidase activity"/>
    <property type="evidence" value="ECO:0007669"/>
    <property type="project" value="TreeGrafter"/>
</dbReference>
<dbReference type="InterPro" id="IPR013273">
    <property type="entry name" value="ADAMTS/ADAMTS-like"/>
</dbReference>
<dbReference type="PANTHER" id="PTHR13723:SF313">
    <property type="entry name" value="PEPTIDASE M12B DOMAIN-CONTAINING PROTEIN"/>
    <property type="match status" value="1"/>
</dbReference>
<dbReference type="SUPFAM" id="SSF82895">
    <property type="entry name" value="TSP-1 type 1 repeat"/>
    <property type="match status" value="6"/>
</dbReference>
<dbReference type="EMBL" id="WNWW01000582">
    <property type="protein sequence ID" value="KAF3423167.1"/>
    <property type="molecule type" value="Genomic_DNA"/>
</dbReference>
<dbReference type="PANTHER" id="PTHR13723">
    <property type="entry name" value="ADAMTS A DISINTEGRIN AND METALLOPROTEASE WITH THROMBOSPONDIN MOTIFS PROTEASE"/>
    <property type="match status" value="1"/>
</dbReference>
<evidence type="ECO:0000313" key="8">
    <source>
        <dbReference type="EMBL" id="KAF3423167.1"/>
    </source>
</evidence>
<dbReference type="FunFam" id="2.20.100.10:FF:000005">
    <property type="entry name" value="ADAM metallopeptidase with thrombospondin type 1 motif 9"/>
    <property type="match status" value="2"/>
</dbReference>
<evidence type="ECO:0000256" key="5">
    <source>
        <dbReference type="ARBA" id="ARBA00023157"/>
    </source>
</evidence>
<organism evidence="8 9">
    <name type="scientific">Frieseomelitta varia</name>
    <dbReference type="NCBI Taxonomy" id="561572"/>
    <lineage>
        <taxon>Eukaryota</taxon>
        <taxon>Metazoa</taxon>
        <taxon>Ecdysozoa</taxon>
        <taxon>Arthropoda</taxon>
        <taxon>Hexapoda</taxon>
        <taxon>Insecta</taxon>
        <taxon>Pterygota</taxon>
        <taxon>Neoptera</taxon>
        <taxon>Endopterygota</taxon>
        <taxon>Hymenoptera</taxon>
        <taxon>Apocrita</taxon>
        <taxon>Aculeata</taxon>
        <taxon>Apoidea</taxon>
        <taxon>Anthophila</taxon>
        <taxon>Apidae</taxon>
        <taxon>Frieseomelitta</taxon>
    </lineage>
</organism>
<feature type="compositionally biased region" description="Basic and acidic residues" evidence="6">
    <location>
        <begin position="913"/>
        <end position="937"/>
    </location>
</feature>
<feature type="region of interest" description="Disordered" evidence="6">
    <location>
        <begin position="980"/>
        <end position="1036"/>
    </location>
</feature>
<dbReference type="InterPro" id="IPR036179">
    <property type="entry name" value="Ig-like_dom_sf"/>
</dbReference>
<keyword evidence="3" id="KW-0732">Signal</keyword>
<feature type="compositionally biased region" description="Polar residues" evidence="6">
    <location>
        <begin position="850"/>
        <end position="867"/>
    </location>
</feature>
<dbReference type="PRINTS" id="PR01857">
    <property type="entry name" value="ADAMTSFAMILY"/>
</dbReference>
<dbReference type="PROSITE" id="PS50092">
    <property type="entry name" value="TSP1"/>
    <property type="match status" value="3"/>
</dbReference>
<feature type="region of interest" description="Disordered" evidence="6">
    <location>
        <begin position="883"/>
        <end position="939"/>
    </location>
</feature>
<dbReference type="SUPFAM" id="SSF48726">
    <property type="entry name" value="Immunoglobulin"/>
    <property type="match status" value="1"/>
</dbReference>
<sequence>MVEDHEEIRPCALICRGEQSLENTGSRLRQETSVEKTLPHDATDALQLDSEETIVVQLADKVDDGTKCYTDSMDVCIGGDCMKVGCDLRVGSNKNTDPCGVCGGNGSSCQSRYSWSLESISACSKSCGGGFKIAMAVCKAVGSDENVVDDSYCDPDNKPEKTLIPCNTHPCSAKWVAGEWSMCSASCGGGSRTRNIFCTEENGNETAKCSTTCGTGVRTRTIECRDAIGSISKDCDPAERPHTEQECKTNIPCPIYGEEMTQPLMQPYPPPPVSEKLIDQPIPSETTFIAKEWSSCSVTCGEGIRHREVRCKIYLEFSQTVADLPDRQCSGPKPLEKEKCIMPPCNIIENSLTYGIDTVGDSGYAEPSLTDTYRSSAGGSSGSGYDAGIKVAPGSDVQTTYSWKEGGYTPCSATCLGGSQELIVNCVRDDTGKTVMPFLCTADTKPEVRIRVCNDHPCPPRWNFSEFSPCMSPCGIGIQTRDVTCIHEVIRGTEKPCNTRACHEMDAGSLPIITSQNTTYNQTDLNAKVDLKIGGVAKVFQGTSSIKIRCPVRKFDKAQIAWTKDNKELRKSRKYKISRKGALKINDITSTDTGVYACIAGNSHAETHLIVKFRSKEQISSEEYLRLSNSVHRQRNANLDSAPANSGESLYTDRAAAYGNRFVPIDSEDLSHERAAPSKPTRKPHQKKQKTSPTPPDSTMIHKEHTVTSLNQEYWPFQSDSTAGRTHRTAPVTFIDDVRKDTAATKRTIPERNPGLRYQSVEDNLDTLYRNTAIPDETFGPDEERIFIDVDPYDLDESIFGLQHSDPVKITPVASKDDTVTPTRTDIDYIEESLKNVKRQWHDTSEVKSHWSSTPKNQNKESVNLATNSDNIGLEVYYISDSKHSTQKFEESRDKDTDSSENEHHVSPTMSFKETDTASKEPDTDNEKTETLNKTEDYGEIFEEEMKKRRIYVENDTVDDGRAATTRDLEDDLIDLALTEDRGSEEMEKSRKNLSRNREDRNNSSEETTDFQERPPSEEVQKTNKSLDNGTITAGSNATVDSTIASLSILDARSSVHSSCSETDWEHNSYTTSNSHRGNIMRRCWTSGASEGQTMWIWCFNWKTAMQRRDVTCRLVEDMENGQENITLLDPSKCDDTTRPLQRQECYNDACKGVWRVGEWSEVLNNIEYLLFV</sequence>
<feature type="compositionally biased region" description="Basic and acidic residues" evidence="6">
    <location>
        <begin position="1011"/>
        <end position="1022"/>
    </location>
</feature>
<dbReference type="GO" id="GO:0005576">
    <property type="term" value="C:extracellular region"/>
    <property type="evidence" value="ECO:0007669"/>
    <property type="project" value="UniProtKB-SubCell"/>
</dbReference>
<feature type="domain" description="Ig-like" evidence="7">
    <location>
        <begin position="511"/>
        <end position="610"/>
    </location>
</feature>
<dbReference type="AlphaFoldDB" id="A0A833RUR7"/>
<dbReference type="InterPro" id="IPR003599">
    <property type="entry name" value="Ig_sub"/>
</dbReference>
<feature type="region of interest" description="Disordered" evidence="6">
    <location>
        <begin position="663"/>
        <end position="701"/>
    </location>
</feature>
<gene>
    <name evidence="8" type="ORF">E2986_06800</name>
</gene>
<dbReference type="Gene3D" id="2.20.100.10">
    <property type="entry name" value="Thrombospondin type-1 (TSP1) repeat"/>
    <property type="match status" value="6"/>
</dbReference>
<evidence type="ECO:0000256" key="6">
    <source>
        <dbReference type="SAM" id="MobiDB-lite"/>
    </source>
</evidence>
<dbReference type="InterPro" id="IPR000884">
    <property type="entry name" value="TSP1_rpt"/>
</dbReference>
<feature type="region of interest" description="Disordered" evidence="6">
    <location>
        <begin position="846"/>
        <end position="867"/>
    </location>
</feature>
<dbReference type="InterPro" id="IPR003598">
    <property type="entry name" value="Ig_sub2"/>
</dbReference>
<keyword evidence="5" id="KW-1015">Disulfide bond</keyword>
<proteinExistence type="predicted"/>
<feature type="compositionally biased region" description="Polar residues" evidence="6">
    <location>
        <begin position="1023"/>
        <end position="1036"/>
    </location>
</feature>
<keyword evidence="9" id="KW-1185">Reference proteome</keyword>
<dbReference type="InterPro" id="IPR050439">
    <property type="entry name" value="ADAMTS_ADAMTS-like"/>
</dbReference>
<accession>A0A833RUR7</accession>
<dbReference type="Proteomes" id="UP000655588">
    <property type="component" value="Unassembled WGS sequence"/>
</dbReference>
<dbReference type="SMART" id="SM00409">
    <property type="entry name" value="IG"/>
    <property type="match status" value="1"/>
</dbReference>
<dbReference type="PROSITE" id="PS50835">
    <property type="entry name" value="IG_LIKE"/>
    <property type="match status" value="1"/>
</dbReference>
<dbReference type="InterPro" id="IPR013783">
    <property type="entry name" value="Ig-like_fold"/>
</dbReference>
<evidence type="ECO:0000256" key="1">
    <source>
        <dbReference type="ARBA" id="ARBA00004613"/>
    </source>
</evidence>
<feature type="compositionally biased region" description="Basic and acidic residues" evidence="6">
    <location>
        <begin position="883"/>
        <end position="906"/>
    </location>
</feature>
<evidence type="ECO:0000256" key="4">
    <source>
        <dbReference type="ARBA" id="ARBA00022737"/>
    </source>
</evidence>
<feature type="compositionally biased region" description="Basic residues" evidence="6">
    <location>
        <begin position="680"/>
        <end position="690"/>
    </location>
</feature>
<evidence type="ECO:0000313" key="9">
    <source>
        <dbReference type="Proteomes" id="UP000655588"/>
    </source>
</evidence>
<dbReference type="CDD" id="cd00096">
    <property type="entry name" value="Ig"/>
    <property type="match status" value="1"/>
</dbReference>
<dbReference type="InterPro" id="IPR045371">
    <property type="entry name" value="ADAMTS_CR_3"/>
</dbReference>
<name>A0A833RUR7_9HYME</name>
<dbReference type="SMART" id="SM00209">
    <property type="entry name" value="TSP1"/>
    <property type="match status" value="5"/>
</dbReference>
<reference evidence="8" key="1">
    <citation type="submission" date="2019-11" db="EMBL/GenBank/DDBJ databases">
        <title>The nuclear and mitochondrial genomes of Frieseomelitta varia - a highly eusocial stingless bee (Meliponini) with a permanently sterile worker caste.</title>
        <authorList>
            <person name="Freitas F.C.P."/>
            <person name="Lourenco A.P."/>
            <person name="Nunes F.M.F."/>
            <person name="Paschoal A.R."/>
            <person name="Abreu F.C.P."/>
            <person name="Barbin F.O."/>
            <person name="Bataglia L."/>
            <person name="Cardoso-Junior C.A.M."/>
            <person name="Cervoni M.S."/>
            <person name="Silva S.R."/>
            <person name="Dalarmi F."/>
            <person name="Del Lama M.A."/>
            <person name="Depintor T.S."/>
            <person name="Ferreira K.M."/>
            <person name="Goria P.S."/>
            <person name="Jaskot M.C."/>
            <person name="Lago D.C."/>
            <person name="Luna-Lucena D."/>
            <person name="Moda L.M."/>
            <person name="Nascimento L."/>
            <person name="Pedrino M."/>
            <person name="Rabico F.O."/>
            <person name="Sanches F.C."/>
            <person name="Santos D.E."/>
            <person name="Santos C.G."/>
            <person name="Vieira J."/>
            <person name="Lopes T.F."/>
            <person name="Barchuk A.R."/>
            <person name="Hartfelder K."/>
            <person name="Simoes Z.L.P."/>
            <person name="Bitondi M.M.G."/>
            <person name="Pinheiro D.G."/>
        </authorList>
    </citation>
    <scope>NUCLEOTIDE SEQUENCE</scope>
    <source>
        <strain evidence="8">USP_RPSP 00005682</strain>
        <tissue evidence="8">Whole individual</tissue>
    </source>
</reference>
<comment type="subcellular location">
    <subcellularLocation>
        <location evidence="1">Secreted</location>
    </subcellularLocation>
</comment>
<feature type="compositionally biased region" description="Basic and acidic residues" evidence="6">
    <location>
        <begin position="980"/>
        <end position="1004"/>
    </location>
</feature>
<dbReference type="GO" id="GO:0030198">
    <property type="term" value="P:extracellular matrix organization"/>
    <property type="evidence" value="ECO:0007669"/>
    <property type="project" value="InterPro"/>
</dbReference>
<evidence type="ECO:0000256" key="2">
    <source>
        <dbReference type="ARBA" id="ARBA00022525"/>
    </source>
</evidence>
<keyword evidence="2" id="KW-0964">Secreted</keyword>
<dbReference type="Pfam" id="PF19236">
    <property type="entry name" value="ADAMTS_CR_3"/>
    <property type="match status" value="1"/>
</dbReference>
<dbReference type="Pfam" id="PF19030">
    <property type="entry name" value="TSP1_ADAMTS"/>
    <property type="match status" value="6"/>
</dbReference>
<comment type="caution">
    <text evidence="8">The sequence shown here is derived from an EMBL/GenBank/DDBJ whole genome shotgun (WGS) entry which is preliminary data.</text>
</comment>
<keyword evidence="4" id="KW-0677">Repeat</keyword>
<protein>
    <recommendedName>
        <fullName evidence="7">Ig-like domain-containing protein</fullName>
    </recommendedName>
</protein>
<dbReference type="Pfam" id="PF07679">
    <property type="entry name" value="I-set"/>
    <property type="match status" value="1"/>
</dbReference>
<dbReference type="GO" id="GO:0006508">
    <property type="term" value="P:proteolysis"/>
    <property type="evidence" value="ECO:0007669"/>
    <property type="project" value="TreeGrafter"/>
</dbReference>
<dbReference type="Gene3D" id="2.60.40.10">
    <property type="entry name" value="Immunoglobulins"/>
    <property type="match status" value="1"/>
</dbReference>
<dbReference type="GO" id="GO:0031012">
    <property type="term" value="C:extracellular matrix"/>
    <property type="evidence" value="ECO:0007669"/>
    <property type="project" value="TreeGrafter"/>
</dbReference>
<dbReference type="InterPro" id="IPR007110">
    <property type="entry name" value="Ig-like_dom"/>
</dbReference>
<dbReference type="InterPro" id="IPR036383">
    <property type="entry name" value="TSP1_rpt_sf"/>
</dbReference>
<evidence type="ECO:0000256" key="3">
    <source>
        <dbReference type="ARBA" id="ARBA00022729"/>
    </source>
</evidence>
<dbReference type="InterPro" id="IPR013098">
    <property type="entry name" value="Ig_I-set"/>
</dbReference>